<accession>A0A7C9UYC3</accession>
<reference evidence="2 3" key="1">
    <citation type="submission" date="2020-02" db="EMBL/GenBank/DDBJ databases">
        <authorList>
            <person name="Dziuba M."/>
            <person name="Kuznetsov B."/>
            <person name="Mardanov A."/>
            <person name="Ravin N."/>
            <person name="Grouzdev D."/>
        </authorList>
    </citation>
    <scope>NUCLEOTIDE SEQUENCE [LARGE SCALE GENOMIC DNA]</scope>
    <source>
        <strain evidence="2 3">SpK</strain>
    </source>
</reference>
<feature type="transmembrane region" description="Helical" evidence="1">
    <location>
        <begin position="66"/>
        <end position="86"/>
    </location>
</feature>
<feature type="transmembrane region" description="Helical" evidence="1">
    <location>
        <begin position="98"/>
        <end position="120"/>
    </location>
</feature>
<feature type="transmembrane region" description="Helical" evidence="1">
    <location>
        <begin position="394"/>
        <end position="416"/>
    </location>
</feature>
<evidence type="ECO:0000256" key="1">
    <source>
        <dbReference type="SAM" id="Phobius"/>
    </source>
</evidence>
<feature type="transmembrane region" description="Helical" evidence="1">
    <location>
        <begin position="428"/>
        <end position="448"/>
    </location>
</feature>
<sequence>MIALDYLLLQQPQWDTAAMLVLYAALSLGFGRLAGRVSIAEALAVGFLVVAGAADLAMYTSRALNLPINLFLLLALTMATTIAWLLRRLLPTSTRWRFDPIFFAMVALPLLAVWIVSIVMPDPSAGLSSHHGWIPLYAKGSFEAGRLLRVEDMQFGQGYMTSIFYIGDLNGLTLLAGAFTTESFYPAYFAGGILAGMSSILILAHALRDHRIALVAFCLLTLAFLRVDGFYRLVLASNWGDKMQFLVGATMCFYMVRGGRLRTAALAAATISTFVAFPRPYGGPESLMVVGLAAAAAWFVDHDRKPGPWLIVLALLAVFSLREVWCILVPPSPYYPGSTQLATARSLFTRSDMLNDLGLLTDNRLGFPQAIRGAWVLAFAALALMTLRRRHARIRALIAGAAPLALFLPPIALEVVTGYRTGDTYSKVFILALFVQSWYPCLVISRLVPARIALERWQRGAALAVGLAVFAAGSWAGSRWFATHPFVGEGATDYFEHVFASYRGNNADYVMARALKKNLGDDLSRVAERPIVYFYYEPGLAIRHFIGGDFMTDWDFYSDPMERLAQDSASLGELVAKLGYPSLYFPYGDGMYSGYRPFVVNKFKAELADLQGQPWVEAILRSDMNPPGTFVLTRNPNDAGASQ</sequence>
<keyword evidence="1" id="KW-0472">Membrane</keyword>
<proteinExistence type="predicted"/>
<gene>
    <name evidence="2" type="ORF">G4223_06265</name>
</gene>
<feature type="transmembrane region" description="Helical" evidence="1">
    <location>
        <begin position="187"/>
        <end position="206"/>
    </location>
</feature>
<comment type="caution">
    <text evidence="2">The sequence shown here is derived from an EMBL/GenBank/DDBJ whole genome shotgun (WGS) entry which is preliminary data.</text>
</comment>
<feature type="transmembrane region" description="Helical" evidence="1">
    <location>
        <begin position="370"/>
        <end position="387"/>
    </location>
</feature>
<keyword evidence="3" id="KW-1185">Reference proteome</keyword>
<feature type="transmembrane region" description="Helical" evidence="1">
    <location>
        <begin position="307"/>
        <end position="330"/>
    </location>
</feature>
<feature type="transmembrane region" description="Helical" evidence="1">
    <location>
        <begin position="261"/>
        <end position="277"/>
    </location>
</feature>
<feature type="transmembrane region" description="Helical" evidence="1">
    <location>
        <begin position="42"/>
        <end position="60"/>
    </location>
</feature>
<dbReference type="EMBL" id="JAAIYP010000033">
    <property type="protein sequence ID" value="NFV79711.1"/>
    <property type="molecule type" value="Genomic_DNA"/>
</dbReference>
<evidence type="ECO:0000313" key="2">
    <source>
        <dbReference type="EMBL" id="NFV79711.1"/>
    </source>
</evidence>
<feature type="transmembrane region" description="Helical" evidence="1">
    <location>
        <begin position="159"/>
        <end position="180"/>
    </location>
</feature>
<feature type="transmembrane region" description="Helical" evidence="1">
    <location>
        <begin position="283"/>
        <end position="300"/>
    </location>
</feature>
<evidence type="ECO:0008006" key="4">
    <source>
        <dbReference type="Google" id="ProtNLM"/>
    </source>
</evidence>
<name>A0A7C9UYC3_9PROT</name>
<dbReference type="RefSeq" id="WP_163676630.1">
    <property type="nucleotide sequence ID" value="NZ_JAAIYP010000033.1"/>
</dbReference>
<protein>
    <recommendedName>
        <fullName evidence="4">Glycosyltransferase RgtA/B/C/D-like domain-containing protein</fullName>
    </recommendedName>
</protein>
<evidence type="ECO:0000313" key="3">
    <source>
        <dbReference type="Proteomes" id="UP000480684"/>
    </source>
</evidence>
<feature type="transmembrane region" description="Helical" evidence="1">
    <location>
        <begin position="212"/>
        <end position="234"/>
    </location>
</feature>
<feature type="transmembrane region" description="Helical" evidence="1">
    <location>
        <begin position="460"/>
        <end position="477"/>
    </location>
</feature>
<organism evidence="2 3">
    <name type="scientific">Magnetospirillum aberrantis SpK</name>
    <dbReference type="NCBI Taxonomy" id="908842"/>
    <lineage>
        <taxon>Bacteria</taxon>
        <taxon>Pseudomonadati</taxon>
        <taxon>Pseudomonadota</taxon>
        <taxon>Alphaproteobacteria</taxon>
        <taxon>Rhodospirillales</taxon>
        <taxon>Rhodospirillaceae</taxon>
        <taxon>Magnetospirillum</taxon>
    </lineage>
</organism>
<dbReference type="AlphaFoldDB" id="A0A7C9UYC3"/>
<feature type="transmembrane region" description="Helical" evidence="1">
    <location>
        <begin position="16"/>
        <end position="35"/>
    </location>
</feature>
<keyword evidence="1" id="KW-0812">Transmembrane</keyword>
<dbReference type="Proteomes" id="UP000480684">
    <property type="component" value="Unassembled WGS sequence"/>
</dbReference>
<keyword evidence="1" id="KW-1133">Transmembrane helix</keyword>